<dbReference type="GO" id="GO:0009103">
    <property type="term" value="P:lipopolysaccharide biosynthetic process"/>
    <property type="evidence" value="ECO:0007669"/>
    <property type="project" value="TreeGrafter"/>
</dbReference>
<dbReference type="EC" id="2.4.-.-" evidence="2"/>
<dbReference type="EMBL" id="JAIFZM010000002">
    <property type="protein sequence ID" value="MCG3418159.1"/>
    <property type="molecule type" value="Genomic_DNA"/>
</dbReference>
<evidence type="ECO:0000313" key="2">
    <source>
        <dbReference type="EMBL" id="MCG3418159.1"/>
    </source>
</evidence>
<evidence type="ECO:0000313" key="3">
    <source>
        <dbReference type="Proteomes" id="UP001199631"/>
    </source>
</evidence>
<organism evidence="2 3">
    <name type="scientific">Oceanobacillus jordanicus</name>
    <dbReference type="NCBI Taxonomy" id="2867266"/>
    <lineage>
        <taxon>Bacteria</taxon>
        <taxon>Bacillati</taxon>
        <taxon>Bacillota</taxon>
        <taxon>Bacilli</taxon>
        <taxon>Bacillales</taxon>
        <taxon>Bacillaceae</taxon>
        <taxon>Oceanobacillus</taxon>
    </lineage>
</organism>
<keyword evidence="1 2" id="KW-0808">Transferase</keyword>
<dbReference type="RefSeq" id="WP_238018204.1">
    <property type="nucleotide sequence ID" value="NZ_JAIFZM010000002.1"/>
</dbReference>
<protein>
    <submittedName>
        <fullName evidence="2">Glycosyltransferase</fullName>
        <ecNumber evidence="2">2.4.-.-</ecNumber>
    </submittedName>
</protein>
<proteinExistence type="predicted"/>
<dbReference type="SUPFAM" id="SSF53756">
    <property type="entry name" value="UDP-Glycosyltransferase/glycogen phosphorylase"/>
    <property type="match status" value="1"/>
</dbReference>
<name>A0AAW5B4S8_9BACI</name>
<dbReference type="PANTHER" id="PTHR46401">
    <property type="entry name" value="GLYCOSYLTRANSFERASE WBBK-RELATED"/>
    <property type="match status" value="1"/>
</dbReference>
<dbReference type="Proteomes" id="UP001199631">
    <property type="component" value="Unassembled WGS sequence"/>
</dbReference>
<dbReference type="PANTHER" id="PTHR46401:SF2">
    <property type="entry name" value="GLYCOSYLTRANSFERASE WBBK-RELATED"/>
    <property type="match status" value="1"/>
</dbReference>
<comment type="caution">
    <text evidence="2">The sequence shown here is derived from an EMBL/GenBank/DDBJ whole genome shotgun (WGS) entry which is preliminary data.</text>
</comment>
<evidence type="ECO:0000256" key="1">
    <source>
        <dbReference type="ARBA" id="ARBA00022679"/>
    </source>
</evidence>
<dbReference type="Pfam" id="PF13692">
    <property type="entry name" value="Glyco_trans_1_4"/>
    <property type="match status" value="1"/>
</dbReference>
<dbReference type="AlphaFoldDB" id="A0AAW5B4S8"/>
<dbReference type="GO" id="GO:0016757">
    <property type="term" value="F:glycosyltransferase activity"/>
    <property type="evidence" value="ECO:0007669"/>
    <property type="project" value="UniProtKB-KW"/>
</dbReference>
<reference evidence="2 3" key="1">
    <citation type="journal article" date="2022" name="Evol. Bioinform. Online">
        <title>Draft Genome Sequence of Oceanobacillus jordanicus Strain GSFE11, a Halotolerant Plant Growth-Promoting Bacterial Endophyte Isolated From the Jordan Valley.</title>
        <authorList>
            <person name="Alhindi T."/>
            <person name="Albdaiwi R."/>
        </authorList>
    </citation>
    <scope>NUCLEOTIDE SEQUENCE [LARGE SCALE GENOMIC DNA]</scope>
    <source>
        <strain evidence="2 3">GSFE11</strain>
    </source>
</reference>
<dbReference type="Gene3D" id="3.40.50.2000">
    <property type="entry name" value="Glycogen Phosphorylase B"/>
    <property type="match status" value="1"/>
</dbReference>
<gene>
    <name evidence="2" type="ORF">K3T81_03245</name>
</gene>
<keyword evidence="3" id="KW-1185">Reference proteome</keyword>
<keyword evidence="2" id="KW-0328">Glycosyltransferase</keyword>
<accession>A0AAW5B4S8</accession>
<sequence>MKKMIMFVTYDFSDLSSGSKVRPKKMYEAFKKIGYDVYLISGNKIEKEQSFERLKKEETMNFDFCYVEPSSYPMQPLIDYKIIKHIKNKNIPIGIFYRDAYWKFYNNLVNSYKNVELKFRYQYDLLFFKKMSSIMFFPSDEMANHFSFKQPKVSLPPAADKTIIPNKKQENKRKIPTAIYVGGLSKRYGTELLLQSFERVNKIELKSKLLLVCRKEDLEKNLNLFSYYKNKNWLEIKHVSGVLLEKEYDKADFGVIPLLKDSYNDFAVPVKLFEYLSFGLPILSTDCKVLESYIVNNKLGIVGNSTLQSFSEGIRKMIEDYVDFIGNVKSFVNEYGRWEHRAEKVESILLKNPLTYINN</sequence>